<evidence type="ECO:0000313" key="4">
    <source>
        <dbReference type="Proteomes" id="UP000026249"/>
    </source>
</evidence>
<dbReference type="STRING" id="1454373.ACMU_04010"/>
<dbReference type="Gene3D" id="3.40.50.620">
    <property type="entry name" value="HUPs"/>
    <property type="match status" value="1"/>
</dbReference>
<proteinExistence type="inferred from homology"/>
<dbReference type="EMBL" id="JFKE01000011">
    <property type="protein sequence ID" value="KAJ54068.1"/>
    <property type="molecule type" value="Genomic_DNA"/>
</dbReference>
<dbReference type="OrthoDB" id="9792500at2"/>
<name>A0A037ZEM2_9RHOB</name>
<gene>
    <name evidence="3" type="ORF">ACMU_04010</name>
</gene>
<feature type="domain" description="UspA" evidence="2">
    <location>
        <begin position="1"/>
        <end position="143"/>
    </location>
</feature>
<sequence>MTRAVLCAVDISNANRDINVLQAAGQQASLMNAQLDVITVVPDFGMSVVGSFFNEGHHKQAIEHAKEELNAICEKALGADVNAGIRHVVATGTAYEEILKTASADGAGMIVIGAHKPDFKDYLLGPNAARVVRHSTCSVLVVRD</sequence>
<dbReference type="AlphaFoldDB" id="A0A037ZEM2"/>
<keyword evidence="4" id="KW-1185">Reference proteome</keyword>
<dbReference type="SUPFAM" id="SSF52402">
    <property type="entry name" value="Adenine nucleotide alpha hydrolases-like"/>
    <property type="match status" value="1"/>
</dbReference>
<accession>A0A037ZEM2</accession>
<evidence type="ECO:0000259" key="2">
    <source>
        <dbReference type="Pfam" id="PF00582"/>
    </source>
</evidence>
<comment type="similarity">
    <text evidence="1">Belongs to the universal stress protein A family.</text>
</comment>
<reference evidence="3 4" key="1">
    <citation type="submission" date="2014-03" db="EMBL/GenBank/DDBJ databases">
        <title>Draft Genome Sequence of Actibacterium mucosum KCTC 23349, a Marine Alphaproteobacterium with Complex Ionic Requirements Isolated from Mediterranean Seawater at Malvarrosa Beach, Valencia, Spain.</title>
        <authorList>
            <person name="Arahal D.R."/>
            <person name="Shao Z."/>
            <person name="Lai Q."/>
            <person name="Pujalte M.J."/>
        </authorList>
    </citation>
    <scope>NUCLEOTIDE SEQUENCE [LARGE SCALE GENOMIC DNA]</scope>
    <source>
        <strain evidence="3 4">KCTC 23349</strain>
    </source>
</reference>
<dbReference type="InterPro" id="IPR006016">
    <property type="entry name" value="UspA"/>
</dbReference>
<dbReference type="PANTHER" id="PTHR46268">
    <property type="entry name" value="STRESS RESPONSE PROTEIN NHAX"/>
    <property type="match status" value="1"/>
</dbReference>
<dbReference type="InterPro" id="IPR006015">
    <property type="entry name" value="Universal_stress_UspA"/>
</dbReference>
<evidence type="ECO:0000256" key="1">
    <source>
        <dbReference type="ARBA" id="ARBA00008791"/>
    </source>
</evidence>
<evidence type="ECO:0000313" key="3">
    <source>
        <dbReference type="EMBL" id="KAJ54068.1"/>
    </source>
</evidence>
<dbReference type="CDD" id="cd00293">
    <property type="entry name" value="USP-like"/>
    <property type="match status" value="1"/>
</dbReference>
<dbReference type="InterPro" id="IPR014729">
    <property type="entry name" value="Rossmann-like_a/b/a_fold"/>
</dbReference>
<protein>
    <submittedName>
        <fullName evidence="3">Universal stress protein</fullName>
    </submittedName>
</protein>
<dbReference type="Pfam" id="PF00582">
    <property type="entry name" value="Usp"/>
    <property type="match status" value="1"/>
</dbReference>
<comment type="caution">
    <text evidence="3">The sequence shown here is derived from an EMBL/GenBank/DDBJ whole genome shotgun (WGS) entry which is preliminary data.</text>
</comment>
<dbReference type="Proteomes" id="UP000026249">
    <property type="component" value="Unassembled WGS sequence"/>
</dbReference>
<dbReference type="PANTHER" id="PTHR46268:SF6">
    <property type="entry name" value="UNIVERSAL STRESS PROTEIN UP12"/>
    <property type="match status" value="1"/>
</dbReference>
<dbReference type="PRINTS" id="PR01438">
    <property type="entry name" value="UNVRSLSTRESS"/>
</dbReference>
<organism evidence="3 4">
    <name type="scientific">Actibacterium mucosum KCTC 23349</name>
    <dbReference type="NCBI Taxonomy" id="1454373"/>
    <lineage>
        <taxon>Bacteria</taxon>
        <taxon>Pseudomonadati</taxon>
        <taxon>Pseudomonadota</taxon>
        <taxon>Alphaproteobacteria</taxon>
        <taxon>Rhodobacterales</taxon>
        <taxon>Roseobacteraceae</taxon>
        <taxon>Actibacterium</taxon>
    </lineage>
</organism>
<dbReference type="RefSeq" id="WP_035262477.1">
    <property type="nucleotide sequence ID" value="NZ_JFKE01000011.1"/>
</dbReference>